<dbReference type="InterPro" id="IPR012349">
    <property type="entry name" value="Split_barrel_FMN-bd"/>
</dbReference>
<dbReference type="PANTHER" id="PTHR42815">
    <property type="entry name" value="FAD-BINDING, PUTATIVE (AFU_ORTHOLOGUE AFUA_6G07600)-RELATED"/>
    <property type="match status" value="1"/>
</dbReference>
<dbReference type="EMBL" id="FYDG01000001">
    <property type="protein sequence ID" value="SNB52364.1"/>
    <property type="molecule type" value="Genomic_DNA"/>
</dbReference>
<accession>A0A212PZH9</accession>
<dbReference type="Proteomes" id="UP000198418">
    <property type="component" value="Unassembled WGS sequence"/>
</dbReference>
<dbReference type="RefSeq" id="WP_088518735.1">
    <property type="nucleotide sequence ID" value="NZ_FYDG01000001.1"/>
</dbReference>
<dbReference type="SUPFAM" id="SSF50475">
    <property type="entry name" value="FMN-binding split barrel"/>
    <property type="match status" value="1"/>
</dbReference>
<keyword evidence="2" id="KW-1185">Reference proteome</keyword>
<sequence>MAAPSERRPWAPGEIRARQLAGAPAIPPVIRTFLTDQLRDFFAHLPLAFVAGLDAHGRPAASLLRGAPGFITAPEPSRLEIAAAFPDGESIVRASGAPFGVIGVDFAARRRNRVNGRIVGATSDSLTLAVEEAFGNCPKYIAPREAPATNGPGAWSDLPALDAAARKTIAGGVRFFVASSGSGGVDISHRGGPPGFVEIAPEGTLRIPDYPGNNYFNTLGNLLEHPEAALLFPDAPDGGALRLSGRARVDLAARSWSFEPERTQRLIRAAA</sequence>
<reference evidence="2" key="1">
    <citation type="submission" date="2017-06" db="EMBL/GenBank/DDBJ databases">
        <authorList>
            <person name="Varghese N."/>
            <person name="Submissions S."/>
        </authorList>
    </citation>
    <scope>NUCLEOTIDE SEQUENCE [LARGE SCALE GENOMIC DNA]</scope>
    <source>
        <strain evidence="2">DSM 137</strain>
    </source>
</reference>
<gene>
    <name evidence="1" type="ORF">SAMN06265338_101238</name>
</gene>
<dbReference type="OrthoDB" id="9786134at2"/>
<evidence type="ECO:0000313" key="1">
    <source>
        <dbReference type="EMBL" id="SNB52364.1"/>
    </source>
</evidence>
<organism evidence="1 2">
    <name type="scientific">Rhodoblastus acidophilus</name>
    <name type="common">Rhodopseudomonas acidophila</name>
    <dbReference type="NCBI Taxonomy" id="1074"/>
    <lineage>
        <taxon>Bacteria</taxon>
        <taxon>Pseudomonadati</taxon>
        <taxon>Pseudomonadota</taxon>
        <taxon>Alphaproteobacteria</taxon>
        <taxon>Hyphomicrobiales</taxon>
        <taxon>Rhodoblastaceae</taxon>
        <taxon>Rhodoblastus</taxon>
    </lineage>
</organism>
<dbReference type="AlphaFoldDB" id="A0A212PZH9"/>
<evidence type="ECO:0000313" key="2">
    <source>
        <dbReference type="Proteomes" id="UP000198418"/>
    </source>
</evidence>
<name>A0A212PZH9_RHOAC</name>
<protein>
    <submittedName>
        <fullName evidence="1">Uncharacterized protein</fullName>
    </submittedName>
</protein>
<proteinExistence type="predicted"/>
<dbReference type="PANTHER" id="PTHR42815:SF2">
    <property type="entry name" value="FAD-BINDING, PUTATIVE (AFU_ORTHOLOGUE AFUA_6G07600)-RELATED"/>
    <property type="match status" value="1"/>
</dbReference>
<dbReference type="Gene3D" id="2.30.110.10">
    <property type="entry name" value="Electron Transport, Fmn-binding Protein, Chain A"/>
    <property type="match status" value="1"/>
</dbReference>